<dbReference type="OrthoDB" id="85118at2157"/>
<dbReference type="InterPro" id="IPR013471">
    <property type="entry name" value="RNase_Z/BN"/>
</dbReference>
<accession>N6V2N1</accession>
<dbReference type="NCBIfam" id="NF000801">
    <property type="entry name" value="PRK00055.1-3"/>
    <property type="match status" value="1"/>
</dbReference>
<feature type="domain" description="Metallo-beta-lactamase" evidence="10">
    <location>
        <begin position="17"/>
        <end position="246"/>
    </location>
</feature>
<comment type="similarity">
    <text evidence="9">Belongs to the RNase Z family.</text>
</comment>
<proteinExistence type="inferred from homology"/>
<evidence type="ECO:0000256" key="3">
    <source>
        <dbReference type="ARBA" id="ARBA00022694"/>
    </source>
</evidence>
<dbReference type="GO" id="GO:0042781">
    <property type="term" value="F:3'-tRNA processing endoribonuclease activity"/>
    <property type="evidence" value="ECO:0007669"/>
    <property type="project" value="UniProtKB-UniRule"/>
</dbReference>
<dbReference type="PANTHER" id="PTHR46018:SF2">
    <property type="entry name" value="ZINC PHOSPHODIESTERASE ELAC PROTEIN 1"/>
    <property type="match status" value="1"/>
</dbReference>
<feature type="binding site" evidence="9">
    <location>
        <position position="208"/>
    </location>
    <ligand>
        <name>Zn(2+)</name>
        <dbReference type="ChEBI" id="CHEBI:29105"/>
        <label>2</label>
        <note>catalytic</note>
    </ligand>
</feature>
<feature type="binding site" evidence="9">
    <location>
        <position position="268"/>
    </location>
    <ligand>
        <name>Zn(2+)</name>
        <dbReference type="ChEBI" id="CHEBI:29105"/>
        <label>2</label>
        <note>catalytic</note>
    </ligand>
</feature>
<dbReference type="Pfam" id="PF23023">
    <property type="entry name" value="Anti-Pycsar_Apyc1"/>
    <property type="match status" value="1"/>
</dbReference>
<evidence type="ECO:0000313" key="12">
    <source>
        <dbReference type="Proteomes" id="UP000053695"/>
    </source>
</evidence>
<dbReference type="CDD" id="cd07717">
    <property type="entry name" value="RNaseZ_ZiPD-like_MBL-fold"/>
    <property type="match status" value="1"/>
</dbReference>
<sequence length="310" mass="35580">MLTFLGTSAAVPTKRRNHIGIALKYDGDVFLFDCGENIQRQMLSTKVSPMRIKSIFITHLHGDHILGLPGLLQSLAFMGRKNKLKIYGPEGIEDIVRMSLNFGYFVREYDIEVITVKTDNPKIIEKTEKYEIIAYPTKHSIESYGYIFKEIKKPRLNPEKAKEFGVRKEDFKKLKNGIPVKSIYGLTVYPYQVLLPPKKGMCLAYSGDTLPIEDFGRYLKNLGCDFLIHEATFDDNLKDEAIETMHSTIGDAVNIAKIAGVKVLFLTHISARYDKEYFNIYKSNAEKYSNEKFKIFIPEDLESYNLKDFL</sequence>
<organism evidence="11 12">
    <name type="scientific">Methanocaldococcus villosus KIN24-T80</name>
    <dbReference type="NCBI Taxonomy" id="1069083"/>
    <lineage>
        <taxon>Archaea</taxon>
        <taxon>Methanobacteriati</taxon>
        <taxon>Methanobacteriota</taxon>
        <taxon>Methanomada group</taxon>
        <taxon>Methanococci</taxon>
        <taxon>Methanococcales</taxon>
        <taxon>Methanocaldococcaceae</taxon>
        <taxon>Methanocaldococcus</taxon>
    </lineage>
</organism>
<dbReference type="GO" id="GO:0008270">
    <property type="term" value="F:zinc ion binding"/>
    <property type="evidence" value="ECO:0007669"/>
    <property type="project" value="UniProtKB-UniRule"/>
</dbReference>
<feature type="binding site" evidence="9">
    <location>
        <position position="139"/>
    </location>
    <ligand>
        <name>Zn(2+)</name>
        <dbReference type="ChEBI" id="CHEBI:29105"/>
        <label>1</label>
        <note>catalytic</note>
    </ligand>
</feature>
<feature type="binding site" evidence="9">
    <location>
        <position position="208"/>
    </location>
    <ligand>
        <name>Zn(2+)</name>
        <dbReference type="ChEBI" id="CHEBI:29105"/>
        <label>1</label>
        <note>catalytic</note>
    </ligand>
</feature>
<dbReference type="RefSeq" id="WP_004590119.1">
    <property type="nucleotide sequence ID" value="NZ_APMM01000013.1"/>
</dbReference>
<evidence type="ECO:0000256" key="6">
    <source>
        <dbReference type="ARBA" id="ARBA00022759"/>
    </source>
</evidence>
<feature type="binding site" evidence="9">
    <location>
        <position position="63"/>
    </location>
    <ligand>
        <name>Zn(2+)</name>
        <dbReference type="ChEBI" id="CHEBI:29105"/>
        <label>2</label>
        <note>catalytic</note>
    </ligand>
</feature>
<protein>
    <recommendedName>
        <fullName evidence="9">Ribonuclease Z</fullName>
        <shortName evidence="9">RNase Z</shortName>
        <ecNumber evidence="9">3.1.26.11</ecNumber>
    </recommendedName>
    <alternativeName>
        <fullName evidence="9">tRNA 3 endonuclease</fullName>
    </alternativeName>
    <alternativeName>
        <fullName evidence="9">tRNase Z</fullName>
    </alternativeName>
</protein>
<feature type="binding site" evidence="9">
    <location>
        <position position="59"/>
    </location>
    <ligand>
        <name>Zn(2+)</name>
        <dbReference type="ChEBI" id="CHEBI:29105"/>
        <label>1</label>
        <note>catalytic</note>
    </ligand>
</feature>
<dbReference type="NCBIfam" id="TIGR02651">
    <property type="entry name" value="RNase_Z"/>
    <property type="match status" value="1"/>
</dbReference>
<keyword evidence="5 9" id="KW-0479">Metal-binding</keyword>
<keyword evidence="8 9" id="KW-0862">Zinc</keyword>
<reference evidence="11 12" key="1">
    <citation type="journal article" date="2013" name="Genome Announc.">
        <title>Draft Genome Sequence of a Highly Flagellated, Fast-Swimming Archaeon, Methanocaldococcus villosus Strain KIN24-T80 (DSM 22612).</title>
        <authorList>
            <person name="Thennarasu S."/>
            <person name="Polireddy D."/>
            <person name="Antony A."/>
            <person name="Yada M.R."/>
            <person name="Algarawi S."/>
            <person name="Sivakumar N."/>
        </authorList>
    </citation>
    <scope>NUCLEOTIDE SEQUENCE [LARGE SCALE GENOMIC DNA]</scope>
    <source>
        <strain evidence="11 12">KIN24-T80</strain>
    </source>
</reference>
<feature type="binding site" evidence="9">
    <location>
        <position position="61"/>
    </location>
    <ligand>
        <name>Zn(2+)</name>
        <dbReference type="ChEBI" id="CHEBI:29105"/>
        <label>1</label>
        <note>catalytic</note>
    </ligand>
</feature>
<keyword evidence="4 9" id="KW-0540">Nuclease</keyword>
<evidence type="ECO:0000256" key="5">
    <source>
        <dbReference type="ARBA" id="ARBA00022723"/>
    </source>
</evidence>
<evidence type="ECO:0000256" key="7">
    <source>
        <dbReference type="ARBA" id="ARBA00022801"/>
    </source>
</evidence>
<comment type="caution">
    <text evidence="11">The sequence shown here is derived from an EMBL/GenBank/DDBJ whole genome shotgun (WGS) entry which is preliminary data.</text>
</comment>
<keyword evidence="6 9" id="KW-0255">Endonuclease</keyword>
<keyword evidence="7 9" id="KW-0378">Hydrolase</keyword>
<evidence type="ECO:0000256" key="1">
    <source>
        <dbReference type="ARBA" id="ARBA00000402"/>
    </source>
</evidence>
<dbReference type="AlphaFoldDB" id="N6V2N1"/>
<gene>
    <name evidence="9" type="primary">rnz</name>
    <name evidence="11" type="ORF">J422_01820</name>
</gene>
<evidence type="ECO:0000256" key="9">
    <source>
        <dbReference type="HAMAP-Rule" id="MF_01818"/>
    </source>
</evidence>
<dbReference type="FunFam" id="3.60.15.10:FF:000002">
    <property type="entry name" value="Ribonuclease Z"/>
    <property type="match status" value="1"/>
</dbReference>
<dbReference type="PATRIC" id="fig|1069083.5.peg.358"/>
<evidence type="ECO:0000256" key="2">
    <source>
        <dbReference type="ARBA" id="ARBA00011738"/>
    </source>
</evidence>
<dbReference type="EC" id="3.1.26.11" evidence="9"/>
<comment type="cofactor">
    <cofactor evidence="9">
        <name>Zn(2+)</name>
        <dbReference type="ChEBI" id="CHEBI:29105"/>
    </cofactor>
    <text evidence="9">Binds 2 Zn(2+) ions.</text>
</comment>
<dbReference type="Gene3D" id="3.60.15.10">
    <property type="entry name" value="Ribonuclease Z/Hydroxyacylglutathione hydrolase-like"/>
    <property type="match status" value="1"/>
</dbReference>
<feature type="active site" description="Proton acceptor" evidence="9">
    <location>
        <position position="63"/>
    </location>
</feature>
<name>N6V2N1_9EURY</name>
<keyword evidence="3 9" id="KW-0819">tRNA processing</keyword>
<comment type="function">
    <text evidence="9">Zinc phosphodiesterase, which displays some tRNA 3'-processing endonuclease activity. Probably involved in tRNA maturation, by removing a 3'-trailer from precursor tRNA.</text>
</comment>
<dbReference type="HAMAP" id="MF_01818">
    <property type="entry name" value="RNase_Z_BN"/>
    <property type="match status" value="1"/>
</dbReference>
<feature type="binding site" evidence="9">
    <location>
        <position position="64"/>
    </location>
    <ligand>
        <name>Zn(2+)</name>
        <dbReference type="ChEBI" id="CHEBI:29105"/>
        <label>2</label>
        <note>catalytic</note>
    </ligand>
</feature>
<comment type="subunit">
    <text evidence="2 9">Homodimer.</text>
</comment>
<evidence type="ECO:0000256" key="8">
    <source>
        <dbReference type="ARBA" id="ARBA00022833"/>
    </source>
</evidence>
<dbReference type="InterPro" id="IPR001279">
    <property type="entry name" value="Metallo-B-lactamas"/>
</dbReference>
<dbReference type="InterPro" id="IPR036866">
    <property type="entry name" value="RibonucZ/Hydroxyglut_hydro"/>
</dbReference>
<keyword evidence="12" id="KW-1185">Reference proteome</keyword>
<dbReference type="PANTHER" id="PTHR46018">
    <property type="entry name" value="ZINC PHOSPHODIESTERASE ELAC PROTEIN 1"/>
    <property type="match status" value="1"/>
</dbReference>
<dbReference type="STRING" id="1069083.GCA_000371805_00213"/>
<dbReference type="SUPFAM" id="SSF56281">
    <property type="entry name" value="Metallo-hydrolase/oxidoreductase"/>
    <property type="match status" value="1"/>
</dbReference>
<evidence type="ECO:0000313" key="11">
    <source>
        <dbReference type="EMBL" id="ENN96513.1"/>
    </source>
</evidence>
<dbReference type="EMBL" id="APMM01000013">
    <property type="protein sequence ID" value="ENN96513.1"/>
    <property type="molecule type" value="Genomic_DNA"/>
</dbReference>
<dbReference type="GO" id="GO:0042802">
    <property type="term" value="F:identical protein binding"/>
    <property type="evidence" value="ECO:0007669"/>
    <property type="project" value="UniProtKB-ARBA"/>
</dbReference>
<evidence type="ECO:0000259" key="10">
    <source>
        <dbReference type="SMART" id="SM00849"/>
    </source>
</evidence>
<comment type="catalytic activity">
    <reaction evidence="1 9">
        <text>Endonucleolytic cleavage of RNA, removing extra 3' nucleotides from tRNA precursor, generating 3' termini of tRNAs. A 3'-hydroxy group is left at the tRNA terminus and a 5'-phosphoryl group is left at the trailer molecule.</text>
        <dbReference type="EC" id="3.1.26.11"/>
    </reaction>
</comment>
<dbReference type="SMART" id="SM00849">
    <property type="entry name" value="Lactamase_B"/>
    <property type="match status" value="1"/>
</dbReference>
<dbReference type="Proteomes" id="UP000053695">
    <property type="component" value="Unassembled WGS sequence"/>
</dbReference>
<evidence type="ECO:0000256" key="4">
    <source>
        <dbReference type="ARBA" id="ARBA00022722"/>
    </source>
</evidence>